<evidence type="ECO:0000313" key="3">
    <source>
        <dbReference type="Proteomes" id="UP000887572"/>
    </source>
</evidence>
<dbReference type="WBParaSite" id="Gr19_v10_g11443.t1">
    <property type="protein sequence ID" value="Gr19_v10_g11443.t1"/>
    <property type="gene ID" value="Gr19_v10_g11443"/>
</dbReference>
<sequence>MRTKAFSLLQTFLPLIIAVTFFLSRTEQASPNRGTTATTTGRPFTTSTSCQCSPTASTATVMTTATEAPNGTTEALNGTGATVNVTIVVFMFAFCFMMTGVVLVVILLLHHRKLEAKKALEDAQEQENPMGLPATAVAVPDTLWGCRIV</sequence>
<reference evidence="4" key="1">
    <citation type="submission" date="2022-11" db="UniProtKB">
        <authorList>
            <consortium name="WormBaseParasite"/>
        </authorList>
    </citation>
    <scope>IDENTIFICATION</scope>
</reference>
<keyword evidence="2" id="KW-0732">Signal</keyword>
<keyword evidence="1" id="KW-0472">Membrane</keyword>
<protein>
    <submittedName>
        <fullName evidence="4">Uncharacterized protein</fullName>
    </submittedName>
</protein>
<dbReference type="Proteomes" id="UP000887572">
    <property type="component" value="Unplaced"/>
</dbReference>
<dbReference type="AlphaFoldDB" id="A0A914GUG9"/>
<feature type="signal peptide" evidence="2">
    <location>
        <begin position="1"/>
        <end position="29"/>
    </location>
</feature>
<organism evidence="3 4">
    <name type="scientific">Globodera rostochiensis</name>
    <name type="common">Golden nematode worm</name>
    <name type="synonym">Heterodera rostochiensis</name>
    <dbReference type="NCBI Taxonomy" id="31243"/>
    <lineage>
        <taxon>Eukaryota</taxon>
        <taxon>Metazoa</taxon>
        <taxon>Ecdysozoa</taxon>
        <taxon>Nematoda</taxon>
        <taxon>Chromadorea</taxon>
        <taxon>Rhabditida</taxon>
        <taxon>Tylenchina</taxon>
        <taxon>Tylenchomorpha</taxon>
        <taxon>Tylenchoidea</taxon>
        <taxon>Heteroderidae</taxon>
        <taxon>Heteroderinae</taxon>
        <taxon>Globodera</taxon>
    </lineage>
</organism>
<evidence type="ECO:0000256" key="2">
    <source>
        <dbReference type="SAM" id="SignalP"/>
    </source>
</evidence>
<accession>A0A914GUG9</accession>
<feature type="transmembrane region" description="Helical" evidence="1">
    <location>
        <begin position="87"/>
        <end position="109"/>
    </location>
</feature>
<proteinExistence type="predicted"/>
<keyword evidence="1" id="KW-1133">Transmembrane helix</keyword>
<evidence type="ECO:0000313" key="4">
    <source>
        <dbReference type="WBParaSite" id="Gr19_v10_g11443.t1"/>
    </source>
</evidence>
<evidence type="ECO:0000256" key="1">
    <source>
        <dbReference type="SAM" id="Phobius"/>
    </source>
</evidence>
<keyword evidence="1" id="KW-0812">Transmembrane</keyword>
<name>A0A914GUG9_GLORO</name>
<keyword evidence="3" id="KW-1185">Reference proteome</keyword>
<feature type="chain" id="PRO_5037563995" evidence="2">
    <location>
        <begin position="30"/>
        <end position="149"/>
    </location>
</feature>